<feature type="domain" description="GH15-like" evidence="1">
    <location>
        <begin position="6"/>
        <end position="84"/>
    </location>
</feature>
<protein>
    <submittedName>
        <fullName evidence="2">Glycoside hydrolase family 15 protein</fullName>
    </submittedName>
</protein>
<evidence type="ECO:0000313" key="3">
    <source>
        <dbReference type="Proteomes" id="UP001631993"/>
    </source>
</evidence>
<dbReference type="RefSeq" id="WP_409098152.1">
    <property type="nucleotide sequence ID" value="NZ_JBJVNE010000576.1"/>
</dbReference>
<dbReference type="SUPFAM" id="SSF48208">
    <property type="entry name" value="Six-hairpin glycosidases"/>
    <property type="match status" value="1"/>
</dbReference>
<keyword evidence="3" id="KW-1185">Reference proteome</keyword>
<organism evidence="2 3">
    <name type="scientific">Streptomyces galilaeus</name>
    <dbReference type="NCBI Taxonomy" id="33899"/>
    <lineage>
        <taxon>Bacteria</taxon>
        <taxon>Bacillati</taxon>
        <taxon>Actinomycetota</taxon>
        <taxon>Actinomycetes</taxon>
        <taxon>Kitasatosporales</taxon>
        <taxon>Streptomycetaceae</taxon>
        <taxon>Streptomyces</taxon>
    </lineage>
</organism>
<dbReference type="GO" id="GO:0016787">
    <property type="term" value="F:hydrolase activity"/>
    <property type="evidence" value="ECO:0007669"/>
    <property type="project" value="UniProtKB-KW"/>
</dbReference>
<dbReference type="Proteomes" id="UP001631993">
    <property type="component" value="Unassembled WGS sequence"/>
</dbReference>
<dbReference type="InterPro" id="IPR008928">
    <property type="entry name" value="6-hairpin_glycosidase_sf"/>
</dbReference>
<keyword evidence="2" id="KW-0378">Hydrolase</keyword>
<feature type="non-terminal residue" evidence="2">
    <location>
        <position position="1"/>
    </location>
</feature>
<dbReference type="Pfam" id="PF00723">
    <property type="entry name" value="Glyco_hydro_15"/>
    <property type="match status" value="1"/>
</dbReference>
<comment type="caution">
    <text evidence="2">The sequence shown here is derived from an EMBL/GenBank/DDBJ whole genome shotgun (WGS) entry which is preliminary data.</text>
</comment>
<gene>
    <name evidence="2" type="ORF">ACKI1S_49075</name>
</gene>
<feature type="non-terminal residue" evidence="2">
    <location>
        <position position="84"/>
    </location>
</feature>
<evidence type="ECO:0000259" key="1">
    <source>
        <dbReference type="Pfam" id="PF00723"/>
    </source>
</evidence>
<proteinExistence type="predicted"/>
<dbReference type="EMBL" id="JBJVNE010000576">
    <property type="protein sequence ID" value="MFM9653912.1"/>
    <property type="molecule type" value="Genomic_DNA"/>
</dbReference>
<name>A0ABW9J0V9_STRGJ</name>
<reference evidence="2 3" key="1">
    <citation type="submission" date="2024-12" db="EMBL/GenBank/DDBJ databases">
        <title>Forecasting of Potato common scab and diversities of Pathogenic streptomyces spp. in china.</title>
        <authorList>
            <person name="Handique U."/>
            <person name="Wu J."/>
        </authorList>
    </citation>
    <scope>NUCLEOTIDE SEQUENCE [LARGE SCALE GENOMIC DNA]</scope>
    <source>
        <strain evidence="2 3">ZRIMU1585</strain>
    </source>
</reference>
<evidence type="ECO:0000313" key="2">
    <source>
        <dbReference type="EMBL" id="MFM9653912.1"/>
    </source>
</evidence>
<dbReference type="InterPro" id="IPR011613">
    <property type="entry name" value="GH15-like"/>
</dbReference>
<accession>A0ABW9J0V9</accession>
<sequence length="84" mass="9681">LAICRTYVEAGNRLDTQTGRLLADVADRTCDLWRREDSGMWELPELEHYTSSKMGCWKALDDAQWLADGGHIPDNGDRWRAERD</sequence>
<dbReference type="InterPro" id="IPR012341">
    <property type="entry name" value="6hp_glycosidase-like_sf"/>
</dbReference>
<dbReference type="Gene3D" id="1.50.10.10">
    <property type="match status" value="1"/>
</dbReference>